<dbReference type="PROSITE" id="PS50924">
    <property type="entry name" value="MHYT"/>
    <property type="match status" value="1"/>
</dbReference>
<dbReference type="eggNOG" id="COG5001">
    <property type="taxonomic scope" value="Bacteria"/>
</dbReference>
<dbReference type="Gene3D" id="3.30.70.270">
    <property type="match status" value="1"/>
</dbReference>
<dbReference type="PROSITE" id="PS50887">
    <property type="entry name" value="GGDEF"/>
    <property type="match status" value="1"/>
</dbReference>
<keyword evidence="1" id="KW-1133">Transmembrane helix</keyword>
<dbReference type="EMBL" id="CP001349">
    <property type="protein sequence ID" value="ACL55471.1"/>
    <property type="molecule type" value="Genomic_DNA"/>
</dbReference>
<dbReference type="InterPro" id="IPR000014">
    <property type="entry name" value="PAS"/>
</dbReference>
<dbReference type="PANTHER" id="PTHR44757">
    <property type="entry name" value="DIGUANYLATE CYCLASE DGCP"/>
    <property type="match status" value="1"/>
</dbReference>
<feature type="transmembrane region" description="Helical" evidence="1">
    <location>
        <begin position="155"/>
        <end position="176"/>
    </location>
</feature>
<organism evidence="5 6">
    <name type="scientific">Methylobacterium nodulans (strain LMG 21967 / CNCM I-2342 / ORS 2060)</name>
    <dbReference type="NCBI Taxonomy" id="460265"/>
    <lineage>
        <taxon>Bacteria</taxon>
        <taxon>Pseudomonadati</taxon>
        <taxon>Pseudomonadota</taxon>
        <taxon>Alphaproteobacteria</taxon>
        <taxon>Hyphomicrobiales</taxon>
        <taxon>Methylobacteriaceae</taxon>
        <taxon>Methylobacterium</taxon>
    </lineage>
</organism>
<dbReference type="HOGENOM" id="CLU_000445_70_49_5"/>
<dbReference type="OrthoDB" id="9814202at2"/>
<name>B8IC83_METNO</name>
<dbReference type="Proteomes" id="UP000008207">
    <property type="component" value="Chromosome"/>
</dbReference>
<evidence type="ECO:0000256" key="1">
    <source>
        <dbReference type="PROSITE-ProRule" id="PRU00244"/>
    </source>
</evidence>
<dbReference type="GO" id="GO:0016020">
    <property type="term" value="C:membrane"/>
    <property type="evidence" value="ECO:0007669"/>
    <property type="project" value="UniProtKB-UniRule"/>
</dbReference>
<dbReference type="SUPFAM" id="SSF55785">
    <property type="entry name" value="PYP-like sensor domain (PAS domain)"/>
    <property type="match status" value="1"/>
</dbReference>
<dbReference type="InterPro" id="IPR052155">
    <property type="entry name" value="Biofilm_reg_signaling"/>
</dbReference>
<dbReference type="SUPFAM" id="SSF141868">
    <property type="entry name" value="EAL domain-like"/>
    <property type="match status" value="1"/>
</dbReference>
<dbReference type="InterPro" id="IPR001633">
    <property type="entry name" value="EAL_dom"/>
</dbReference>
<dbReference type="PROSITE" id="PS50883">
    <property type="entry name" value="EAL"/>
    <property type="match status" value="1"/>
</dbReference>
<feature type="domain" description="EAL" evidence="2">
    <location>
        <begin position="477"/>
        <end position="727"/>
    </location>
</feature>
<dbReference type="GO" id="GO:0006355">
    <property type="term" value="P:regulation of DNA-templated transcription"/>
    <property type="evidence" value="ECO:0007669"/>
    <property type="project" value="InterPro"/>
</dbReference>
<reference evidence="5 6" key="1">
    <citation type="submission" date="2009-01" db="EMBL/GenBank/DDBJ databases">
        <title>Complete sequence of chromosome of Methylobacterium nodulans ORS 2060.</title>
        <authorList>
            <consortium name="US DOE Joint Genome Institute"/>
            <person name="Lucas S."/>
            <person name="Copeland A."/>
            <person name="Lapidus A."/>
            <person name="Glavina del Rio T."/>
            <person name="Dalin E."/>
            <person name="Tice H."/>
            <person name="Bruce D."/>
            <person name="Goodwin L."/>
            <person name="Pitluck S."/>
            <person name="Sims D."/>
            <person name="Brettin T."/>
            <person name="Detter J.C."/>
            <person name="Han C."/>
            <person name="Larimer F."/>
            <person name="Land M."/>
            <person name="Hauser L."/>
            <person name="Kyrpides N."/>
            <person name="Ivanova N."/>
            <person name="Marx C.J."/>
            <person name="Richardson P."/>
        </authorList>
    </citation>
    <scope>NUCLEOTIDE SEQUENCE [LARGE SCALE GENOMIC DNA]</scope>
    <source>
        <strain evidence="6">LMG 21967 / CNCM I-2342 / ORS 2060</strain>
    </source>
</reference>
<dbReference type="RefSeq" id="WP_015927182.1">
    <property type="nucleotide sequence ID" value="NC_011894.1"/>
</dbReference>
<dbReference type="InterPro" id="IPR035919">
    <property type="entry name" value="EAL_sf"/>
</dbReference>
<gene>
    <name evidence="5" type="ordered locus">Mnod_0429</name>
</gene>
<feature type="domain" description="GGDEF" evidence="3">
    <location>
        <begin position="333"/>
        <end position="468"/>
    </location>
</feature>
<dbReference type="KEGG" id="mno:Mnod_0429"/>
<dbReference type="InterPro" id="IPR035965">
    <property type="entry name" value="PAS-like_dom_sf"/>
</dbReference>
<dbReference type="SMART" id="SM00091">
    <property type="entry name" value="PAS"/>
    <property type="match status" value="2"/>
</dbReference>
<evidence type="ECO:0000313" key="5">
    <source>
        <dbReference type="EMBL" id="ACL55471.1"/>
    </source>
</evidence>
<dbReference type="Gene3D" id="3.30.450.20">
    <property type="entry name" value="PAS domain"/>
    <property type="match status" value="1"/>
</dbReference>
<dbReference type="Pfam" id="PF00563">
    <property type="entry name" value="EAL"/>
    <property type="match status" value="1"/>
</dbReference>
<dbReference type="CDD" id="cd00130">
    <property type="entry name" value="PAS"/>
    <property type="match status" value="1"/>
</dbReference>
<dbReference type="InterPro" id="IPR005330">
    <property type="entry name" value="MHYT_dom"/>
</dbReference>
<evidence type="ECO:0000313" key="6">
    <source>
        <dbReference type="Proteomes" id="UP000008207"/>
    </source>
</evidence>
<feature type="transmembrane region" description="Helical" evidence="1">
    <location>
        <begin position="87"/>
        <end position="107"/>
    </location>
</feature>
<dbReference type="NCBIfam" id="TIGR00229">
    <property type="entry name" value="sensory_box"/>
    <property type="match status" value="1"/>
</dbReference>
<dbReference type="AlphaFoldDB" id="B8IC83"/>
<evidence type="ECO:0000259" key="2">
    <source>
        <dbReference type="PROSITE" id="PS50883"/>
    </source>
</evidence>
<dbReference type="SUPFAM" id="SSF55073">
    <property type="entry name" value="Nucleotide cyclase"/>
    <property type="match status" value="1"/>
</dbReference>
<dbReference type="InterPro" id="IPR000160">
    <property type="entry name" value="GGDEF_dom"/>
</dbReference>
<dbReference type="InterPro" id="IPR043128">
    <property type="entry name" value="Rev_trsase/Diguanyl_cyclase"/>
</dbReference>
<dbReference type="eggNOG" id="COG3300">
    <property type="taxonomic scope" value="Bacteria"/>
</dbReference>
<dbReference type="Gene3D" id="3.20.20.450">
    <property type="entry name" value="EAL domain"/>
    <property type="match status" value="1"/>
</dbReference>
<dbReference type="SMART" id="SM00052">
    <property type="entry name" value="EAL"/>
    <property type="match status" value="1"/>
</dbReference>
<dbReference type="STRING" id="460265.Mnod_0429"/>
<comment type="caution">
    <text evidence="1">Lacks conserved residue(s) required for the propagation of feature annotation.</text>
</comment>
<keyword evidence="1" id="KW-0472">Membrane</keyword>
<dbReference type="Pfam" id="PF00990">
    <property type="entry name" value="GGDEF"/>
    <property type="match status" value="1"/>
</dbReference>
<protein>
    <submittedName>
        <fullName evidence="5">Diguanylate cyclase/phosphodiesterase with PAS/PAC sensor(S)</fullName>
    </submittedName>
</protein>
<proteinExistence type="predicted"/>
<dbReference type="Pfam" id="PF00989">
    <property type="entry name" value="PAS"/>
    <property type="match status" value="1"/>
</dbReference>
<keyword evidence="1" id="KW-0812">Transmembrane</keyword>
<dbReference type="PANTHER" id="PTHR44757:SF2">
    <property type="entry name" value="BIOFILM ARCHITECTURE MAINTENANCE PROTEIN MBAA"/>
    <property type="match status" value="1"/>
</dbReference>
<sequence length="743" mass="79374">MLGLFSCLTNEHIPHLLALNVLLAAATAFAMLSFLAAGRGLNGAWTPLRQGFAGPAVALFAAGFAALHLLGPVGTVVPGRIVWDTGLAAGAVLSGTMLAAGAIRLAIRRPGVPACIAASFLLALGLCGLQVLALAAASVVPDAPPLPTPLLSRDAIAGAVAAASALLLAVATHGIVADARAAALRNAVARLRALTEASFEGIVVVRDGRVLDVNPSFCALIGRPAEALRGEALAALTDPDSLPLLAGAESPASHETRLRCADGTTVPVEVRARPWSTGDAAYAIAVRSLRERHEADRRIRMLAYRDQATSLPNRAAFDEALRAQITACVRNNTTFSLHRIDLDRFKDINITFGHALADQVLAGLARRLAQVVEAGTLDRVFRLGDDEFAVLQIDSERARPPETVARQIVEHLAAPVVVADRQVQIRASVGVAVWPEDGSGGEMLLKRSGLALDRAKRDGGGRHCRYDESLVAAIEARRRLQEDLAAGLRDGAFTIVYLPIVSFASRRIVGHEALLRWRHPRLGEIPPSRFIPLAEECGAIVDLGQLVLAEACRQAATWTEDHLVAVNVSGPQLQTDDFIDLVDAVLRQTGLPPERLQIEVTEAILIDDRHRVAQRLRTLRARGVRVALDDFGKGLSSLQLPRDIPFDAVKLDVSIIRGLVQGREQRAVVEALIGLLHHLGRVTVAEGVETREQWEALRAAGCDLAQGVLFGTPRAQPIAGDVLIEPLPPAVTRLSDYLRRRDG</sequence>
<feature type="domain" description="MHYT" evidence="4">
    <location>
        <begin position="1"/>
        <end position="140"/>
    </location>
</feature>
<accession>B8IC83</accession>
<dbReference type="NCBIfam" id="TIGR00254">
    <property type="entry name" value="GGDEF"/>
    <property type="match status" value="1"/>
</dbReference>
<dbReference type="CDD" id="cd01949">
    <property type="entry name" value="GGDEF"/>
    <property type="match status" value="1"/>
</dbReference>
<feature type="transmembrane region" description="Helical" evidence="1">
    <location>
        <begin position="12"/>
        <end position="36"/>
    </location>
</feature>
<evidence type="ECO:0000259" key="3">
    <source>
        <dbReference type="PROSITE" id="PS50887"/>
    </source>
</evidence>
<dbReference type="CDD" id="cd01948">
    <property type="entry name" value="EAL"/>
    <property type="match status" value="1"/>
</dbReference>
<keyword evidence="6" id="KW-1185">Reference proteome</keyword>
<dbReference type="InterPro" id="IPR013767">
    <property type="entry name" value="PAS_fold"/>
</dbReference>
<feature type="transmembrane region" description="Helical" evidence="1">
    <location>
        <begin position="48"/>
        <end position="67"/>
    </location>
</feature>
<dbReference type="InterPro" id="IPR029787">
    <property type="entry name" value="Nucleotide_cyclase"/>
</dbReference>
<evidence type="ECO:0000259" key="4">
    <source>
        <dbReference type="PROSITE" id="PS50924"/>
    </source>
</evidence>
<dbReference type="SMART" id="SM00267">
    <property type="entry name" value="GGDEF"/>
    <property type="match status" value="1"/>
</dbReference>
<feature type="transmembrane region" description="Helical" evidence="1">
    <location>
        <begin position="114"/>
        <end position="135"/>
    </location>
</feature>